<dbReference type="AlphaFoldDB" id="A0A5K7YK07"/>
<protein>
    <submittedName>
        <fullName evidence="1">Uncharacterized protein</fullName>
    </submittedName>
</protein>
<dbReference type="RefSeq" id="WP_155315039.1">
    <property type="nucleotide sequence ID" value="NZ_AP021874.1"/>
</dbReference>
<keyword evidence="2" id="KW-1185">Reference proteome</keyword>
<name>A0A5K7YK07_9BACT</name>
<reference evidence="1 2" key="1">
    <citation type="submission" date="2019-11" db="EMBL/GenBank/DDBJ databases">
        <title>Comparative genomics of hydrocarbon-degrading Desulfosarcina strains.</title>
        <authorList>
            <person name="Watanabe M."/>
            <person name="Kojima H."/>
            <person name="Fukui M."/>
        </authorList>
    </citation>
    <scope>NUCLEOTIDE SEQUENCE [LARGE SCALE GENOMIC DNA]</scope>
    <source>
        <strain evidence="1 2">PL12</strain>
    </source>
</reference>
<sequence>MTPGAFSTAHVDPSFKTCSNCGKHWGRLKDFIQDPGIELTGYMPTFDDLSTGLFLFNHRCGTTLACQVALFEHLYDGPVYRTRKKGTTECPGFCQNQTDFTPCPTECNCAFVRDILLMLKHWPKFEPPETPTAGASPDSGDNQ</sequence>
<dbReference type="KEGG" id="dalk:DSCA_06340"/>
<gene>
    <name evidence="1" type="ORF">DSCA_06340</name>
</gene>
<dbReference type="EMBL" id="AP021874">
    <property type="protein sequence ID" value="BBO66704.1"/>
    <property type="molecule type" value="Genomic_DNA"/>
</dbReference>
<evidence type="ECO:0000313" key="2">
    <source>
        <dbReference type="Proteomes" id="UP000427906"/>
    </source>
</evidence>
<organism evidence="1 2">
    <name type="scientific">Desulfosarcina alkanivorans</name>
    <dbReference type="NCBI Taxonomy" id="571177"/>
    <lineage>
        <taxon>Bacteria</taxon>
        <taxon>Pseudomonadati</taxon>
        <taxon>Thermodesulfobacteriota</taxon>
        <taxon>Desulfobacteria</taxon>
        <taxon>Desulfobacterales</taxon>
        <taxon>Desulfosarcinaceae</taxon>
        <taxon>Desulfosarcina</taxon>
    </lineage>
</organism>
<accession>A0A5K7YK07</accession>
<evidence type="ECO:0000313" key="1">
    <source>
        <dbReference type="EMBL" id="BBO66704.1"/>
    </source>
</evidence>
<dbReference type="OrthoDB" id="5405759at2"/>
<dbReference type="Proteomes" id="UP000427906">
    <property type="component" value="Chromosome"/>
</dbReference>
<proteinExistence type="predicted"/>